<comment type="caution">
    <text evidence="1">The sequence shown here is derived from an EMBL/GenBank/DDBJ whole genome shotgun (WGS) entry which is preliminary data.</text>
</comment>
<protein>
    <submittedName>
        <fullName evidence="1">Uncharacterized protein</fullName>
    </submittedName>
</protein>
<evidence type="ECO:0000313" key="1">
    <source>
        <dbReference type="EMBL" id="KAL1496462.1"/>
    </source>
</evidence>
<dbReference type="EMBL" id="JBGBPQ010000029">
    <property type="protein sequence ID" value="KAL1496462.1"/>
    <property type="molecule type" value="Genomic_DNA"/>
</dbReference>
<sequence>MGGLRLRYERFSRFDGPYGKGRPPSGCLQSAVVGLCDMFACPLLLIRCFGVGDSLSNAISCLRAYSASYQHSAGTIAFVPHARV</sequence>
<dbReference type="AlphaFoldDB" id="A0AB34ID94"/>
<evidence type="ECO:0000313" key="2">
    <source>
        <dbReference type="Proteomes" id="UP001515480"/>
    </source>
</evidence>
<reference evidence="1 2" key="1">
    <citation type="journal article" date="2024" name="Science">
        <title>Giant polyketide synthase enzymes in the biosynthesis of giant marine polyether toxins.</title>
        <authorList>
            <person name="Fallon T.R."/>
            <person name="Shende V.V."/>
            <person name="Wierzbicki I.H."/>
            <person name="Pendleton A.L."/>
            <person name="Watervoot N.F."/>
            <person name="Auber R.P."/>
            <person name="Gonzalez D.J."/>
            <person name="Wisecaver J.H."/>
            <person name="Moore B.S."/>
        </authorList>
    </citation>
    <scope>NUCLEOTIDE SEQUENCE [LARGE SCALE GENOMIC DNA]</scope>
    <source>
        <strain evidence="1 2">12B1</strain>
    </source>
</reference>
<keyword evidence="2" id="KW-1185">Reference proteome</keyword>
<gene>
    <name evidence="1" type="ORF">AB1Y20_016416</name>
</gene>
<proteinExistence type="predicted"/>
<accession>A0AB34ID94</accession>
<name>A0AB34ID94_PRYPA</name>
<organism evidence="1 2">
    <name type="scientific">Prymnesium parvum</name>
    <name type="common">Toxic golden alga</name>
    <dbReference type="NCBI Taxonomy" id="97485"/>
    <lineage>
        <taxon>Eukaryota</taxon>
        <taxon>Haptista</taxon>
        <taxon>Haptophyta</taxon>
        <taxon>Prymnesiophyceae</taxon>
        <taxon>Prymnesiales</taxon>
        <taxon>Prymnesiaceae</taxon>
        <taxon>Prymnesium</taxon>
    </lineage>
</organism>
<dbReference type="Proteomes" id="UP001515480">
    <property type="component" value="Unassembled WGS sequence"/>
</dbReference>